<dbReference type="RefSeq" id="WP_131151241.1">
    <property type="nucleotide sequence ID" value="NZ_SJTG01000001.1"/>
</dbReference>
<evidence type="ECO:0000256" key="4">
    <source>
        <dbReference type="SAM" id="SignalP"/>
    </source>
</evidence>
<feature type="signal peptide" evidence="4">
    <location>
        <begin position="1"/>
        <end position="20"/>
    </location>
</feature>
<evidence type="ECO:0000313" key="6">
    <source>
        <dbReference type="EMBL" id="TCI11979.1"/>
    </source>
</evidence>
<dbReference type="Gene3D" id="3.40.50.2300">
    <property type="match status" value="2"/>
</dbReference>
<dbReference type="EMBL" id="SJTG01000001">
    <property type="protein sequence ID" value="TCI11979.1"/>
    <property type="molecule type" value="Genomic_DNA"/>
</dbReference>
<keyword evidence="7" id="KW-1185">Reference proteome</keyword>
<organism evidence="6 7">
    <name type="scientific">Dyella soli</name>
    <dbReference type="NCBI Taxonomy" id="522319"/>
    <lineage>
        <taxon>Bacteria</taxon>
        <taxon>Pseudomonadati</taxon>
        <taxon>Pseudomonadota</taxon>
        <taxon>Gammaproteobacteria</taxon>
        <taxon>Lysobacterales</taxon>
        <taxon>Rhodanobacteraceae</taxon>
        <taxon>Dyella</taxon>
    </lineage>
</organism>
<protein>
    <submittedName>
        <fullName evidence="6">Sugar ABC transporter substrate-binding protein</fullName>
    </submittedName>
</protein>
<dbReference type="GO" id="GO:0030313">
    <property type="term" value="C:cell envelope"/>
    <property type="evidence" value="ECO:0007669"/>
    <property type="project" value="UniProtKB-SubCell"/>
</dbReference>
<keyword evidence="3 4" id="KW-0732">Signal</keyword>
<comment type="similarity">
    <text evidence="2">Belongs to the bacterial solute-binding protein 2 family.</text>
</comment>
<evidence type="ECO:0000256" key="1">
    <source>
        <dbReference type="ARBA" id="ARBA00004196"/>
    </source>
</evidence>
<name>A0A4R0YX93_9GAMM</name>
<dbReference type="Proteomes" id="UP000291822">
    <property type="component" value="Unassembled WGS sequence"/>
</dbReference>
<evidence type="ECO:0000256" key="3">
    <source>
        <dbReference type="ARBA" id="ARBA00022729"/>
    </source>
</evidence>
<accession>A0A4R0YX93</accession>
<dbReference type="PANTHER" id="PTHR46847:SF1">
    <property type="entry name" value="D-ALLOSE-BINDING PERIPLASMIC PROTEIN-RELATED"/>
    <property type="match status" value="1"/>
</dbReference>
<dbReference type="AlphaFoldDB" id="A0A4R0YX93"/>
<reference evidence="6 7" key="1">
    <citation type="submission" date="2019-02" db="EMBL/GenBank/DDBJ databases">
        <title>Dyella amyloliquefaciens sp. nov., isolated from forest soil.</title>
        <authorList>
            <person name="Gao Z.-H."/>
            <person name="Qiu L.-H."/>
        </authorList>
    </citation>
    <scope>NUCLEOTIDE SEQUENCE [LARGE SCALE GENOMIC DNA]</scope>
    <source>
        <strain evidence="6 7">KACC 12747</strain>
    </source>
</reference>
<feature type="chain" id="PRO_5020940975" evidence="4">
    <location>
        <begin position="21"/>
        <end position="308"/>
    </location>
</feature>
<dbReference type="PANTHER" id="PTHR46847">
    <property type="entry name" value="D-ALLOSE-BINDING PERIPLASMIC PROTEIN-RELATED"/>
    <property type="match status" value="1"/>
</dbReference>
<evidence type="ECO:0000259" key="5">
    <source>
        <dbReference type="Pfam" id="PF13407"/>
    </source>
</evidence>
<proteinExistence type="inferred from homology"/>
<dbReference type="InterPro" id="IPR025997">
    <property type="entry name" value="SBP_2_dom"/>
</dbReference>
<dbReference type="SUPFAM" id="SSF53822">
    <property type="entry name" value="Periplasmic binding protein-like I"/>
    <property type="match status" value="1"/>
</dbReference>
<feature type="domain" description="Periplasmic binding protein" evidence="5">
    <location>
        <begin position="33"/>
        <end position="281"/>
    </location>
</feature>
<evidence type="ECO:0000313" key="7">
    <source>
        <dbReference type="Proteomes" id="UP000291822"/>
    </source>
</evidence>
<gene>
    <name evidence="6" type="ORF">EZM97_01005</name>
</gene>
<dbReference type="Pfam" id="PF13407">
    <property type="entry name" value="Peripla_BP_4"/>
    <property type="match status" value="1"/>
</dbReference>
<dbReference type="GO" id="GO:0055085">
    <property type="term" value="P:transmembrane transport"/>
    <property type="evidence" value="ECO:0007669"/>
    <property type="project" value="UniProtKB-ARBA"/>
</dbReference>
<sequence>MNKFHALAFTVSMIAAPAQAGTIGIAIFQGSADTQERVQHAAADAALRAGHDVILRNANGSLEAYHQILNELIDQRVDAMVLGMGKPQETAGELERAQRQGIPVVTITTGYSPYVPLQLDANHYNVGADSALYLMETLGHSGDMATIRYEKNAGSRMRGRTLDAVIAEEAGVREVASHTMTDTHDWKRDVRRGATDIMENHSGTLRAMWVSFDGQAVVVDDLLQEHGIGRDRLGMVTVDGSQDVYRRIASPKSTIIATFAIPFEAMAQEAVSHIDLWLSGKELPAKPTTVYFDAPMVDASNVTTFLRP</sequence>
<evidence type="ECO:0000256" key="2">
    <source>
        <dbReference type="ARBA" id="ARBA00007639"/>
    </source>
</evidence>
<dbReference type="InterPro" id="IPR028082">
    <property type="entry name" value="Peripla_BP_I"/>
</dbReference>
<comment type="caution">
    <text evidence="6">The sequence shown here is derived from an EMBL/GenBank/DDBJ whole genome shotgun (WGS) entry which is preliminary data.</text>
</comment>
<comment type="subcellular location">
    <subcellularLocation>
        <location evidence="1">Cell envelope</location>
    </subcellularLocation>
</comment>
<dbReference type="GO" id="GO:0030246">
    <property type="term" value="F:carbohydrate binding"/>
    <property type="evidence" value="ECO:0007669"/>
    <property type="project" value="UniProtKB-ARBA"/>
</dbReference>